<reference evidence="3 5" key="1">
    <citation type="submission" date="2016-10" db="EMBL/GenBank/DDBJ databases">
        <authorList>
            <person name="de Groot N.N."/>
        </authorList>
    </citation>
    <scope>NUCLEOTIDE SEQUENCE [LARGE SCALE GENOMIC DNA]</scope>
    <source>
        <strain evidence="3 5">LMG 27941</strain>
    </source>
</reference>
<proteinExistence type="predicted"/>
<dbReference type="Proteomes" id="UP001329505">
    <property type="component" value="Unassembled WGS sequence"/>
</dbReference>
<evidence type="ECO:0000313" key="4">
    <source>
        <dbReference type="EMBL" id="UXZ47511.1"/>
    </source>
</evidence>
<name>A0A1H9TAW3_9PSED</name>
<dbReference type="Gene3D" id="3.30.160.250">
    <property type="match status" value="1"/>
</dbReference>
<dbReference type="InterPro" id="IPR031807">
    <property type="entry name" value="HicB-like"/>
</dbReference>
<dbReference type="Proteomes" id="UP000199221">
    <property type="component" value="Unassembled WGS sequence"/>
</dbReference>
<dbReference type="EMBL" id="FOEQ01000015">
    <property type="protein sequence ID" value="SER94291.1"/>
    <property type="molecule type" value="Genomic_DNA"/>
</dbReference>
<protein>
    <submittedName>
        <fullName evidence="3">Antitoxin HicB</fullName>
    </submittedName>
    <submittedName>
        <fullName evidence="2">Type II toxin-antitoxin system HicB family antitoxin</fullName>
    </submittedName>
</protein>
<accession>A0A1H9TAW3</accession>
<evidence type="ECO:0000313" key="6">
    <source>
        <dbReference type="Proteomes" id="UP001329505"/>
    </source>
</evidence>
<dbReference type="SUPFAM" id="SSF143100">
    <property type="entry name" value="TTHA1013/TTHA0281-like"/>
    <property type="match status" value="1"/>
</dbReference>
<reference evidence="2 6" key="3">
    <citation type="submission" date="2024-01" db="EMBL/GenBank/DDBJ databases">
        <title>Unpublished Manusciprt.</title>
        <authorList>
            <person name="Duman M."/>
            <person name="Valdes E.G."/>
            <person name="Ajmi N."/>
            <person name="Altun S."/>
            <person name="Saticioglu I.B."/>
        </authorList>
    </citation>
    <scope>NUCLEOTIDE SEQUENCE [LARGE SCALE GENOMIC DNA]</scope>
    <source>
        <strain evidence="2 6">139P</strain>
    </source>
</reference>
<dbReference type="EMBL" id="CP083803">
    <property type="protein sequence ID" value="UXZ47511.1"/>
    <property type="molecule type" value="Genomic_DNA"/>
</dbReference>
<dbReference type="Pfam" id="PF15919">
    <property type="entry name" value="HicB_lk_antitox"/>
    <property type="match status" value="1"/>
</dbReference>
<dbReference type="Proteomes" id="UP001209279">
    <property type="component" value="Chromosome"/>
</dbReference>
<reference evidence="4" key="2">
    <citation type="submission" date="2021-08" db="EMBL/GenBank/DDBJ databases">
        <authorList>
            <person name="Yaryura P.M."/>
            <person name="Bianco M.I."/>
            <person name="Morais C."/>
            <person name="Setubal J.C."/>
        </authorList>
    </citation>
    <scope>NUCLEOTIDE SEQUENCE</scope>
    <source>
        <strain evidence="4">AP1</strain>
    </source>
</reference>
<dbReference type="InterPro" id="IPR035069">
    <property type="entry name" value="TTHA1013/TTHA0281-like"/>
</dbReference>
<gene>
    <name evidence="4" type="ORF">K7K07_11065</name>
    <name evidence="3" type="ORF">SAMN05216230_11510</name>
    <name evidence="2" type="ORF">V0R55_18110</name>
</gene>
<keyword evidence="6" id="KW-1185">Reference proteome</keyword>
<dbReference type="RefSeq" id="WP_023630767.1">
    <property type="nucleotide sequence ID" value="NZ_CATKPM010000033.1"/>
</dbReference>
<dbReference type="EMBL" id="JAZDQQ010000015">
    <property type="protein sequence ID" value="MEE1882080.1"/>
    <property type="molecule type" value="Genomic_DNA"/>
</dbReference>
<sequence>MNFDYPVNVHRDTGSVWISCPDIPEMASAGDTLDEALFDAVDALESALSLYVERRAAIPLPTPVQSAEAIVRLPALTAAKAALWNTMVSQNVTKTEMARRLGVNRPQVDRLVDLLHRSKIEQVEHALHVLGQRIELAVVAA</sequence>
<dbReference type="GeneID" id="93679373"/>
<evidence type="ECO:0000313" key="3">
    <source>
        <dbReference type="EMBL" id="SER94291.1"/>
    </source>
</evidence>
<dbReference type="KEGG" id="pmos:O165_016845"/>
<evidence type="ECO:0000313" key="5">
    <source>
        <dbReference type="Proteomes" id="UP000199221"/>
    </source>
</evidence>
<feature type="domain" description="HicB-like antitoxin of toxin-antitoxin system" evidence="1">
    <location>
        <begin position="5"/>
        <end position="68"/>
    </location>
</feature>
<evidence type="ECO:0000259" key="1">
    <source>
        <dbReference type="Pfam" id="PF15919"/>
    </source>
</evidence>
<organism evidence="3 5">
    <name type="scientific">Pseudomonas soli</name>
    <dbReference type="NCBI Taxonomy" id="1306993"/>
    <lineage>
        <taxon>Bacteria</taxon>
        <taxon>Pseudomonadati</taxon>
        <taxon>Pseudomonadota</taxon>
        <taxon>Gammaproteobacteria</taxon>
        <taxon>Pseudomonadales</taxon>
        <taxon>Pseudomonadaceae</taxon>
        <taxon>Pseudomonas</taxon>
    </lineage>
</organism>
<evidence type="ECO:0000313" key="2">
    <source>
        <dbReference type="EMBL" id="MEE1882080.1"/>
    </source>
</evidence>
<dbReference type="AlphaFoldDB" id="A0A1H9TAW3"/>